<dbReference type="Proteomes" id="UP000223606">
    <property type="component" value="Chromosome 1"/>
</dbReference>
<dbReference type="Gene3D" id="3.30.70.100">
    <property type="match status" value="1"/>
</dbReference>
<dbReference type="SMART" id="SM00448">
    <property type="entry name" value="REC"/>
    <property type="match status" value="1"/>
</dbReference>
<feature type="modified residue" description="4-aspartylphosphate" evidence="1">
    <location>
        <position position="80"/>
    </location>
</feature>
<keyword evidence="3" id="KW-0378">Hydrolase</keyword>
<keyword evidence="4" id="KW-1185">Reference proteome</keyword>
<dbReference type="Gene3D" id="3.40.50.2300">
    <property type="match status" value="1"/>
</dbReference>
<dbReference type="EMBL" id="LT960614">
    <property type="protein sequence ID" value="SON54444.1"/>
    <property type="molecule type" value="Genomic_DNA"/>
</dbReference>
<dbReference type="InterPro" id="IPR001789">
    <property type="entry name" value="Sig_transdc_resp-reg_receiver"/>
</dbReference>
<name>A0A2C9D2F7_9HYPH</name>
<dbReference type="GO" id="GO:0000160">
    <property type="term" value="P:phosphorelay signal transduction system"/>
    <property type="evidence" value="ECO:0007669"/>
    <property type="project" value="InterPro"/>
</dbReference>
<accession>A0A2C9D2F7</accession>
<evidence type="ECO:0000259" key="2">
    <source>
        <dbReference type="PROSITE" id="PS50110"/>
    </source>
</evidence>
<sequence length="289" mass="31522">MMTTFEPQAARLPSCDEPCHILIVEDDVDDMKLLQNAFATAAPRCNVRVRCHGVANGFEAINFMTWHDVVDDLPDFIVLDLNMPVIDGIGFLRTLRNSLEFGGIRVIVLTTSNEEDVHRQALEAGADEVCVKPDTRRELIEIAGRMIGVSCGTRSSLKNDDEIGIPVQASSAQPLGHVPFQPVRAGAAGQRSVIELQALKLRDGIEEAEFLAAVNAATEFLKTCPGFIRRRLARGAADEWVDYLEWASSGDAREAARRGRHAAGMKAFLSVVEETSPAGPKLLVPSTMN</sequence>
<gene>
    <name evidence="3" type="primary">rpfG_2</name>
    <name evidence="3" type="ORF">HDIA_0903</name>
</gene>
<dbReference type="InterPro" id="IPR011006">
    <property type="entry name" value="CheY-like_superfamily"/>
</dbReference>
<dbReference type="GO" id="GO:0071111">
    <property type="term" value="F:cyclic-guanylate-specific phosphodiesterase activity"/>
    <property type="evidence" value="ECO:0007669"/>
    <property type="project" value="UniProtKB-EC"/>
</dbReference>
<dbReference type="PANTHER" id="PTHR44520:SF2">
    <property type="entry name" value="RESPONSE REGULATOR RCP1"/>
    <property type="match status" value="1"/>
</dbReference>
<evidence type="ECO:0000313" key="3">
    <source>
        <dbReference type="EMBL" id="SON54444.1"/>
    </source>
</evidence>
<dbReference type="SUPFAM" id="SSF54909">
    <property type="entry name" value="Dimeric alpha+beta barrel"/>
    <property type="match status" value="1"/>
</dbReference>
<evidence type="ECO:0000313" key="4">
    <source>
        <dbReference type="Proteomes" id="UP000223606"/>
    </source>
</evidence>
<protein>
    <submittedName>
        <fullName evidence="3">Cyclic di-GMP phosphodiesterase response regulator RpfG</fullName>
        <ecNumber evidence="3">3.1.4.52</ecNumber>
    </submittedName>
</protein>
<dbReference type="InterPro" id="IPR011008">
    <property type="entry name" value="Dimeric_a/b-barrel"/>
</dbReference>
<dbReference type="KEGG" id="hdi:HDIA_0903"/>
<evidence type="ECO:0000256" key="1">
    <source>
        <dbReference type="PROSITE-ProRule" id="PRU00169"/>
    </source>
</evidence>
<dbReference type="PROSITE" id="PS50110">
    <property type="entry name" value="RESPONSE_REGULATORY"/>
    <property type="match status" value="1"/>
</dbReference>
<dbReference type="SUPFAM" id="SSF52172">
    <property type="entry name" value="CheY-like"/>
    <property type="match status" value="1"/>
</dbReference>
<dbReference type="EC" id="3.1.4.52" evidence="3"/>
<dbReference type="AlphaFoldDB" id="A0A2C9D2F7"/>
<reference evidence="4" key="1">
    <citation type="submission" date="2017-09" db="EMBL/GenBank/DDBJ databases">
        <title>Genome sequence of Nannocystis excedens DSM 71.</title>
        <authorList>
            <person name="Blom J."/>
        </authorList>
    </citation>
    <scope>NUCLEOTIDE SEQUENCE [LARGE SCALE GENOMIC DNA]</scope>
    <source>
        <strain evidence="4">type strain: E19</strain>
    </source>
</reference>
<keyword evidence="1" id="KW-0597">Phosphoprotein</keyword>
<dbReference type="PANTHER" id="PTHR44520">
    <property type="entry name" value="RESPONSE REGULATOR RCP1-RELATED"/>
    <property type="match status" value="1"/>
</dbReference>
<feature type="domain" description="Response regulatory" evidence="2">
    <location>
        <begin position="20"/>
        <end position="147"/>
    </location>
</feature>
<organism evidence="3 4">
    <name type="scientific">Hartmannibacter diazotrophicus</name>
    <dbReference type="NCBI Taxonomy" id="1482074"/>
    <lineage>
        <taxon>Bacteria</taxon>
        <taxon>Pseudomonadati</taxon>
        <taxon>Pseudomonadota</taxon>
        <taxon>Alphaproteobacteria</taxon>
        <taxon>Hyphomicrobiales</taxon>
        <taxon>Pleomorphomonadaceae</taxon>
        <taxon>Hartmannibacter</taxon>
    </lineage>
</organism>
<proteinExistence type="predicted"/>
<dbReference type="Pfam" id="PF00072">
    <property type="entry name" value="Response_reg"/>
    <property type="match status" value="1"/>
</dbReference>
<dbReference type="InterPro" id="IPR052893">
    <property type="entry name" value="TCS_response_regulator"/>
</dbReference>